<accession>A0A9P6XIT8</accession>
<dbReference type="CDD" id="cd08892">
    <property type="entry name" value="SRPBCC_Aha1"/>
    <property type="match status" value="1"/>
</dbReference>
<dbReference type="InterPro" id="IPR013538">
    <property type="entry name" value="ASHA1/2-like_C"/>
</dbReference>
<gene>
    <name evidence="3" type="ORF">G6F64_001030</name>
</gene>
<dbReference type="InterPro" id="IPR007967">
    <property type="entry name" value="GSKIP_dom"/>
</dbReference>
<organism evidence="3 4">
    <name type="scientific">Rhizopus oryzae</name>
    <name type="common">Mucormycosis agent</name>
    <name type="synonym">Rhizopus arrhizus var. delemar</name>
    <dbReference type="NCBI Taxonomy" id="64495"/>
    <lineage>
        <taxon>Eukaryota</taxon>
        <taxon>Fungi</taxon>
        <taxon>Fungi incertae sedis</taxon>
        <taxon>Mucoromycota</taxon>
        <taxon>Mucoromycotina</taxon>
        <taxon>Mucoromycetes</taxon>
        <taxon>Mucorales</taxon>
        <taxon>Mucorineae</taxon>
        <taxon>Rhizopodaceae</taxon>
        <taxon>Rhizopus</taxon>
    </lineage>
</organism>
<comment type="similarity">
    <text evidence="1">Belongs to the AHA1 family.</text>
</comment>
<dbReference type="GO" id="GO:0001671">
    <property type="term" value="F:ATPase activator activity"/>
    <property type="evidence" value="ECO:0007669"/>
    <property type="project" value="InterPro"/>
</dbReference>
<comment type="caution">
    <text evidence="3">The sequence shown here is derived from an EMBL/GenBank/DDBJ whole genome shotgun (WGS) entry which is preliminary data.</text>
</comment>
<name>A0A9P6XIT8_RHIOR</name>
<dbReference type="Pfam" id="PF09229">
    <property type="entry name" value="Aha1_N"/>
    <property type="match status" value="1"/>
</dbReference>
<reference evidence="3" key="1">
    <citation type="journal article" date="2020" name="Microb. Genom.">
        <title>Genetic diversity of clinical and environmental Mucorales isolates obtained from an investigation of mucormycosis cases among solid organ transplant recipients.</title>
        <authorList>
            <person name="Nguyen M.H."/>
            <person name="Kaul D."/>
            <person name="Muto C."/>
            <person name="Cheng S.J."/>
            <person name="Richter R.A."/>
            <person name="Bruno V.M."/>
            <person name="Liu G."/>
            <person name="Beyhan S."/>
            <person name="Sundermann A.J."/>
            <person name="Mounaud S."/>
            <person name="Pasculle A.W."/>
            <person name="Nierman W.C."/>
            <person name="Driscoll E."/>
            <person name="Cumbie R."/>
            <person name="Clancy C.J."/>
            <person name="Dupont C.L."/>
        </authorList>
    </citation>
    <scope>NUCLEOTIDE SEQUENCE</scope>
    <source>
        <strain evidence="3">GL11</strain>
    </source>
</reference>
<dbReference type="InterPro" id="IPR023231">
    <property type="entry name" value="GSKIP_dom_sf"/>
</dbReference>
<evidence type="ECO:0000313" key="3">
    <source>
        <dbReference type="EMBL" id="KAG1314984.1"/>
    </source>
</evidence>
<dbReference type="GO" id="GO:0006457">
    <property type="term" value="P:protein folding"/>
    <property type="evidence" value="ECO:0007669"/>
    <property type="project" value="TreeGrafter"/>
</dbReference>
<dbReference type="InterPro" id="IPR036338">
    <property type="entry name" value="Aha1"/>
</dbReference>
<dbReference type="EMBL" id="JAANQT010000073">
    <property type="protein sequence ID" value="KAG1314984.1"/>
    <property type="molecule type" value="Genomic_DNA"/>
</dbReference>
<dbReference type="OrthoDB" id="567237at2759"/>
<dbReference type="GO" id="GO:0051087">
    <property type="term" value="F:protein-folding chaperone binding"/>
    <property type="evidence" value="ECO:0007669"/>
    <property type="project" value="InterPro"/>
</dbReference>
<dbReference type="SMART" id="SM01000">
    <property type="entry name" value="Aha1_N"/>
    <property type="match status" value="1"/>
</dbReference>
<dbReference type="InterPro" id="IPR015310">
    <property type="entry name" value="AHSA1-like_N"/>
</dbReference>
<protein>
    <recommendedName>
        <fullName evidence="2">Activator of Hsp90 ATPase AHSA1-like N-terminal domain-containing protein</fullName>
    </recommendedName>
</protein>
<dbReference type="SUPFAM" id="SSF103107">
    <property type="entry name" value="Hypothetical protein c14orf129, hspc210"/>
    <property type="match status" value="1"/>
</dbReference>
<dbReference type="InterPro" id="IPR023393">
    <property type="entry name" value="START-like_dom_sf"/>
</dbReference>
<feature type="domain" description="Activator of Hsp90 ATPase AHSA1-like N-terminal" evidence="2">
    <location>
        <begin position="14"/>
        <end position="141"/>
    </location>
</feature>
<sequence>MSDMRNVNNWHWVNKDCRPWAKKYFNEHIVGLSTFKENVNIKITSLDECTGDVDLNQRKGKLFAIYDLTLKLSWEANDNKDRVFGNISIPEVAYDTEDYVFNCTVNQSTHFGEKAKSIIRSQLVPLLKEIFSRFNYDLINSCSSDLYANQNNKMPELQKKQEKQRFQPIESSGSNSITTTITINHSFEVKGARARYIYESLLDPKRASIWTRSHNLKVSKKIGSSFEFFDSNVQGVLLGLTPNKSIRQTWRLRSWPKEHYSTVTIDLLETKEGVTVSVNQVGVPAGQEDAIKRNWMGYYWKPIQNCYTHLQSMPLEEDTPSLLQCQKYKHKLLYNYDYGIVPGSATIFVRDEVQKTVKMDLTLLENIMVIIEITNEGYKVLSCSPLSNTVQMSSLQLVQQHMETLFDSMENLLIKISPLFKDKFQKMLDDNLNGIHKAADLLLLEDFDQWIH</sequence>
<dbReference type="SUPFAM" id="SSF55961">
    <property type="entry name" value="Bet v1-like"/>
    <property type="match status" value="1"/>
</dbReference>
<dbReference type="AlphaFoldDB" id="A0A9P6XIT8"/>
<dbReference type="Pfam" id="PF08327">
    <property type="entry name" value="AHSA1"/>
    <property type="match status" value="1"/>
</dbReference>
<dbReference type="Gene3D" id="3.15.10.20">
    <property type="entry name" value="Activator of Hsp90 ATPase Aha1, N-terminal domain"/>
    <property type="match status" value="1"/>
</dbReference>
<dbReference type="PANTHER" id="PTHR13009:SF22">
    <property type="entry name" value="LD43819P"/>
    <property type="match status" value="1"/>
</dbReference>
<keyword evidence="4" id="KW-1185">Reference proteome</keyword>
<dbReference type="GO" id="GO:0005829">
    <property type="term" value="C:cytosol"/>
    <property type="evidence" value="ECO:0007669"/>
    <property type="project" value="TreeGrafter"/>
</dbReference>
<proteinExistence type="inferred from homology"/>
<evidence type="ECO:0000256" key="1">
    <source>
        <dbReference type="ARBA" id="ARBA00006817"/>
    </source>
</evidence>
<dbReference type="PANTHER" id="PTHR13009">
    <property type="entry name" value="HEAT SHOCK PROTEIN 90 HSP90 CO-CHAPERONE AHA-1"/>
    <property type="match status" value="1"/>
</dbReference>
<dbReference type="Gene3D" id="3.30.530.20">
    <property type="match status" value="1"/>
</dbReference>
<evidence type="ECO:0000313" key="4">
    <source>
        <dbReference type="Proteomes" id="UP000716291"/>
    </source>
</evidence>
<dbReference type="Gene3D" id="3.30.2280.10">
    <property type="entry name" value="Hypothetical protein (hspc210)"/>
    <property type="match status" value="1"/>
</dbReference>
<dbReference type="SUPFAM" id="SSF103111">
    <property type="entry name" value="Activator of Hsp90 ATPase, Aha1"/>
    <property type="match status" value="1"/>
</dbReference>
<evidence type="ECO:0000259" key="2">
    <source>
        <dbReference type="SMART" id="SM01000"/>
    </source>
</evidence>
<dbReference type="Proteomes" id="UP000716291">
    <property type="component" value="Unassembled WGS sequence"/>
</dbReference>
<dbReference type="Pfam" id="PF05303">
    <property type="entry name" value="GSKIP_dom"/>
    <property type="match status" value="1"/>
</dbReference>